<feature type="compositionally biased region" description="Basic and acidic residues" evidence="2">
    <location>
        <begin position="47"/>
        <end position="74"/>
    </location>
</feature>
<dbReference type="GO" id="GO:0015679">
    <property type="term" value="P:plasma membrane copper ion transport"/>
    <property type="evidence" value="ECO:0007669"/>
    <property type="project" value="TreeGrafter"/>
</dbReference>
<evidence type="ECO:0000313" key="4">
    <source>
        <dbReference type="Proteomes" id="UP000006860"/>
    </source>
</evidence>
<dbReference type="EMBL" id="CP002546">
    <property type="protein sequence ID" value="ADY60577.1"/>
    <property type="molecule type" value="Genomic_DNA"/>
</dbReference>
<dbReference type="Gene3D" id="1.10.287.470">
    <property type="entry name" value="Helix hairpin bin"/>
    <property type="match status" value="1"/>
</dbReference>
<evidence type="ECO:0000256" key="2">
    <source>
        <dbReference type="SAM" id="MobiDB-lite"/>
    </source>
</evidence>
<dbReference type="PANTHER" id="PTHR30097">
    <property type="entry name" value="CATION EFFLUX SYSTEM PROTEIN CUSB"/>
    <property type="match status" value="1"/>
</dbReference>
<dbReference type="Proteomes" id="UP000006860">
    <property type="component" value="Chromosome"/>
</dbReference>
<gene>
    <name evidence="3" type="ordered locus">Plabr_2980</name>
</gene>
<dbReference type="KEGG" id="pbs:Plabr_2980"/>
<dbReference type="OrthoDB" id="235102at2"/>
<dbReference type="Gene3D" id="2.40.50.100">
    <property type="match status" value="1"/>
</dbReference>
<dbReference type="PANTHER" id="PTHR30097:SF4">
    <property type="entry name" value="SLR6042 PROTEIN"/>
    <property type="match status" value="1"/>
</dbReference>
<dbReference type="eggNOG" id="COG0845">
    <property type="taxonomic scope" value="Bacteria"/>
</dbReference>
<reference evidence="4" key="1">
    <citation type="submission" date="2011-02" db="EMBL/GenBank/DDBJ databases">
        <title>The complete genome of Planctomyces brasiliensis DSM 5305.</title>
        <authorList>
            <person name="Lucas S."/>
            <person name="Copeland A."/>
            <person name="Lapidus A."/>
            <person name="Bruce D."/>
            <person name="Goodwin L."/>
            <person name="Pitluck S."/>
            <person name="Kyrpides N."/>
            <person name="Mavromatis K."/>
            <person name="Pagani I."/>
            <person name="Ivanova N."/>
            <person name="Ovchinnikova G."/>
            <person name="Lu M."/>
            <person name="Detter J.C."/>
            <person name="Han C."/>
            <person name="Land M."/>
            <person name="Hauser L."/>
            <person name="Markowitz V."/>
            <person name="Cheng J.-F."/>
            <person name="Hugenholtz P."/>
            <person name="Woyke T."/>
            <person name="Wu D."/>
            <person name="Tindall B."/>
            <person name="Pomrenke H.G."/>
            <person name="Brambilla E."/>
            <person name="Klenk H.-P."/>
            <person name="Eisen J.A."/>
        </authorList>
    </citation>
    <scope>NUCLEOTIDE SEQUENCE [LARGE SCALE GENOMIC DNA]</scope>
    <source>
        <strain evidence="4">ATCC 49424 / DSM 5305 / JCM 21570 / NBRC 103401 / IFAM 1448</strain>
    </source>
</reference>
<evidence type="ECO:0000313" key="3">
    <source>
        <dbReference type="EMBL" id="ADY60577.1"/>
    </source>
</evidence>
<keyword evidence="1" id="KW-0813">Transport</keyword>
<evidence type="ECO:0000256" key="1">
    <source>
        <dbReference type="ARBA" id="ARBA00022448"/>
    </source>
</evidence>
<dbReference type="GO" id="GO:0030313">
    <property type="term" value="C:cell envelope"/>
    <property type="evidence" value="ECO:0007669"/>
    <property type="project" value="TreeGrafter"/>
</dbReference>
<dbReference type="InterPro" id="IPR051909">
    <property type="entry name" value="MFP_Cation_Efflux"/>
</dbReference>
<sequence length="499" mass="55616">MPRFVLLRAGMRALLTSVILTALFASGVVAGMCFYPQVFTTTADSAPDDHDPHDHPADDMHEDAHEDHDHEDEDHVALTEQAFENLGLRLGSPTTGDYWKSVLVPGKVVEIPGRSDLAVSTPVAGVIESVHVIPGQNIPMQSPLFTIRLTDEALLAAQARYLETLTQQEVAQQEISRLSPLIQSGGVSGTKSRELEYEVKQLVARQATILQELRGRGMPENQIEQLRRDRILASTSSVGVPKFVREQSAGDLSGGYSVETLLVHPGKAVSRGDSLCTVAYHQRLYIEGTAFEVDLPTLERIAKKGWKITAETAHEEHDHYGLTSMQLKLLRVDNHVDEVTQTVRFFVELPNEIAQTSTEDGRQFDHWRFRPGQRLHLRLPVEQWTDQITLPTDAVVVDGPNVFVFAEHNHEEEAAARLTKETTATESPSQEHEEDHDVFIEFEPVPVRLLHRDDKTVVIANDGQLHDGERVALNNAYKLYLAMKMQAGGGGGHHHHHDH</sequence>
<dbReference type="HOGENOM" id="CLU_527695_0_0_0"/>
<dbReference type="AlphaFoldDB" id="F0SGH8"/>
<accession>F0SGH8</accession>
<name>F0SGH8_RUBBR</name>
<organism evidence="3 4">
    <name type="scientific">Rubinisphaera brasiliensis (strain ATCC 49424 / DSM 5305 / JCM 21570 / IAM 15109 / NBRC 103401 / IFAM 1448)</name>
    <name type="common">Planctomyces brasiliensis</name>
    <dbReference type="NCBI Taxonomy" id="756272"/>
    <lineage>
        <taxon>Bacteria</taxon>
        <taxon>Pseudomonadati</taxon>
        <taxon>Planctomycetota</taxon>
        <taxon>Planctomycetia</taxon>
        <taxon>Planctomycetales</taxon>
        <taxon>Planctomycetaceae</taxon>
        <taxon>Rubinisphaera</taxon>
    </lineage>
</organism>
<dbReference type="GO" id="GO:0060003">
    <property type="term" value="P:copper ion export"/>
    <property type="evidence" value="ECO:0007669"/>
    <property type="project" value="TreeGrafter"/>
</dbReference>
<keyword evidence="4" id="KW-1185">Reference proteome</keyword>
<protein>
    <submittedName>
        <fullName evidence="3">MchE protein</fullName>
    </submittedName>
</protein>
<dbReference type="STRING" id="756272.Plabr_2980"/>
<feature type="region of interest" description="Disordered" evidence="2">
    <location>
        <begin position="45"/>
        <end position="74"/>
    </location>
</feature>
<proteinExistence type="predicted"/>